<dbReference type="Pfam" id="PF00262">
    <property type="entry name" value="Calreticulin"/>
    <property type="match status" value="2"/>
</dbReference>
<dbReference type="PANTHER" id="PTHR11073:SF3">
    <property type="entry name" value="CALRETICULIN-3"/>
    <property type="match status" value="1"/>
</dbReference>
<evidence type="ECO:0000313" key="10">
    <source>
        <dbReference type="Proteomes" id="UP000002279"/>
    </source>
</evidence>
<dbReference type="PROSITE" id="PS00803">
    <property type="entry name" value="CALRETICULIN_1"/>
    <property type="match status" value="1"/>
</dbReference>
<dbReference type="OMA" id="SIENDWH"/>
<organism evidence="9 10">
    <name type="scientific">Ornithorhynchus anatinus</name>
    <name type="common">Duckbill platypus</name>
    <dbReference type="NCBI Taxonomy" id="9258"/>
    <lineage>
        <taxon>Eukaryota</taxon>
        <taxon>Metazoa</taxon>
        <taxon>Chordata</taxon>
        <taxon>Craniata</taxon>
        <taxon>Vertebrata</taxon>
        <taxon>Euteleostomi</taxon>
        <taxon>Mammalia</taxon>
        <taxon>Monotremata</taxon>
        <taxon>Ornithorhynchidae</taxon>
        <taxon>Ornithorhynchus</taxon>
    </lineage>
</organism>
<dbReference type="GO" id="GO:0005509">
    <property type="term" value="F:calcium ion binding"/>
    <property type="evidence" value="ECO:0007669"/>
    <property type="project" value="InterPro"/>
</dbReference>
<keyword evidence="4" id="KW-0677">Repeat</keyword>
<dbReference type="InterPro" id="IPR013320">
    <property type="entry name" value="ConA-like_dom_sf"/>
</dbReference>
<sequence length="259" mass="30070">MAGAWASASAVLLVLALTHLGEAVVYFQEEFLDGDGWKKRWLQSTHDPNFGKFKLSAGKFYGDAMRDRGLQTTENSKFYAISSRFKPFSNRGKSLIIQYTVKHEQKIDCGGGYVKIFPSDVDPENLSENSYYYIMFGEFKNDLKPENTDDQSYNEDWPQSEMKNEEHVTDFNNAIYENIGVIGLELWQVRSGTIFDNFLITDSEEYAKDFGEQTWGRTKGREREMDRIQTKAELEKARQEEDEFFRDLRKTGFPKKDEL</sequence>
<evidence type="ECO:0000313" key="9">
    <source>
        <dbReference type="Ensembl" id="ENSOANP00000045924.1"/>
    </source>
</evidence>
<dbReference type="InterPro" id="IPR001580">
    <property type="entry name" value="Calret/calnex"/>
</dbReference>
<evidence type="ECO:0000256" key="1">
    <source>
        <dbReference type="ARBA" id="ARBA00004319"/>
    </source>
</evidence>
<dbReference type="PANTHER" id="PTHR11073">
    <property type="entry name" value="CALRETICULIN AND CALNEXIN"/>
    <property type="match status" value="1"/>
</dbReference>
<dbReference type="Gene3D" id="2.60.120.200">
    <property type="match status" value="2"/>
</dbReference>
<dbReference type="SUPFAM" id="SSF49899">
    <property type="entry name" value="Concanavalin A-like lectins/glucanases"/>
    <property type="match status" value="1"/>
</dbReference>
<evidence type="ECO:0000256" key="6">
    <source>
        <dbReference type="ARBA" id="ARBA00023180"/>
    </source>
</evidence>
<comment type="subcellular location">
    <subcellularLocation>
        <location evidence="1">Endoplasmic reticulum lumen</location>
    </subcellularLocation>
</comment>
<keyword evidence="5 8" id="KW-0256">Endoplasmic reticulum</keyword>
<reference evidence="9 10" key="1">
    <citation type="journal article" date="2008" name="Nature">
        <title>Genome analysis of the platypus reveals unique signatures of evolution.</title>
        <authorList>
            <person name="Warren W.C."/>
            <person name="Hillier L.W."/>
            <person name="Marshall Graves J.A."/>
            <person name="Birney E."/>
            <person name="Ponting C.P."/>
            <person name="Grutzner F."/>
            <person name="Belov K."/>
            <person name="Miller W."/>
            <person name="Clarke L."/>
            <person name="Chinwalla A.T."/>
            <person name="Yang S.P."/>
            <person name="Heger A."/>
            <person name="Locke D.P."/>
            <person name="Miethke P."/>
            <person name="Waters P.D."/>
            <person name="Veyrunes F."/>
            <person name="Fulton L."/>
            <person name="Fulton B."/>
            <person name="Graves T."/>
            <person name="Wallis J."/>
            <person name="Puente X.S."/>
            <person name="Lopez-Otin C."/>
            <person name="Ordonez G.R."/>
            <person name="Eichler E.E."/>
            <person name="Chen L."/>
            <person name="Cheng Z."/>
            <person name="Deakin J.E."/>
            <person name="Alsop A."/>
            <person name="Thompson K."/>
            <person name="Kirby P."/>
            <person name="Papenfuss A.T."/>
            <person name="Wakefield M.J."/>
            <person name="Olender T."/>
            <person name="Lancet D."/>
            <person name="Huttley G.A."/>
            <person name="Smit A.F."/>
            <person name="Pask A."/>
            <person name="Temple-Smith P."/>
            <person name="Batzer M.A."/>
            <person name="Walker J.A."/>
            <person name="Konkel M.K."/>
            <person name="Harris R.S."/>
            <person name="Whittington C.M."/>
            <person name="Wong E.S."/>
            <person name="Gemmell N.J."/>
            <person name="Buschiazzo E."/>
            <person name="Vargas Jentzsch I.M."/>
            <person name="Merkel A."/>
            <person name="Schmitz J."/>
            <person name="Zemann A."/>
            <person name="Churakov G."/>
            <person name="Kriegs J.O."/>
            <person name="Brosius J."/>
            <person name="Murchison E.P."/>
            <person name="Sachidanandam R."/>
            <person name="Smith C."/>
            <person name="Hannon G.J."/>
            <person name="Tsend-Ayush E."/>
            <person name="McMillan D."/>
            <person name="Attenborough R."/>
            <person name="Rens W."/>
            <person name="Ferguson-Smith M."/>
            <person name="Lefevre C.M."/>
            <person name="Sharp J.A."/>
            <person name="Nicholas K.R."/>
            <person name="Ray D.A."/>
            <person name="Kube M."/>
            <person name="Reinhardt R."/>
            <person name="Pringle T.H."/>
            <person name="Taylor J."/>
            <person name="Jones R.C."/>
            <person name="Nixon B."/>
            <person name="Dacheux J.L."/>
            <person name="Niwa H."/>
            <person name="Sekita Y."/>
            <person name="Huang X."/>
            <person name="Stark A."/>
            <person name="Kheradpour P."/>
            <person name="Kellis M."/>
            <person name="Flicek P."/>
            <person name="Chen Y."/>
            <person name="Webber C."/>
            <person name="Hardison R."/>
            <person name="Nelson J."/>
            <person name="Hallsworth-Pepin K."/>
            <person name="Delehaunty K."/>
            <person name="Markovic C."/>
            <person name="Minx P."/>
            <person name="Feng Y."/>
            <person name="Kremitzki C."/>
            <person name="Mitreva M."/>
            <person name="Glasscock J."/>
            <person name="Wylie T."/>
            <person name="Wohldmann P."/>
            <person name="Thiru P."/>
            <person name="Nhan M.N."/>
            <person name="Pohl C.S."/>
            <person name="Smith S.M."/>
            <person name="Hou S."/>
            <person name="Nefedov M."/>
            <person name="de Jong P.J."/>
            <person name="Renfree M.B."/>
            <person name="Mardis E.R."/>
            <person name="Wilson R.K."/>
        </authorList>
    </citation>
    <scope>NUCLEOTIDE SEQUENCE [LARGE SCALE GENOMIC DNA]</scope>
    <source>
        <strain evidence="9 10">Glennie</strain>
    </source>
</reference>
<dbReference type="GO" id="GO:0006457">
    <property type="term" value="P:protein folding"/>
    <property type="evidence" value="ECO:0007669"/>
    <property type="project" value="InterPro"/>
</dbReference>
<accession>A0A6I8P053</accession>
<reference evidence="9" key="2">
    <citation type="submission" date="2025-08" db="UniProtKB">
        <authorList>
            <consortium name="Ensembl"/>
        </authorList>
    </citation>
    <scope>IDENTIFICATION</scope>
    <source>
        <strain evidence="9">Glennie</strain>
    </source>
</reference>
<comment type="similarity">
    <text evidence="2 8">Belongs to the calreticulin family.</text>
</comment>
<dbReference type="Ensembl" id="ENSOANT00000053968.1">
    <property type="protein sequence ID" value="ENSOANP00000045924.1"/>
    <property type="gene ID" value="ENSOANG00000049384.1"/>
</dbReference>
<dbReference type="GO" id="GO:0005788">
    <property type="term" value="C:endoplasmic reticulum lumen"/>
    <property type="evidence" value="ECO:0007669"/>
    <property type="project" value="UniProtKB-SubCell"/>
</dbReference>
<dbReference type="InParanoid" id="A0A6I8P053"/>
<evidence type="ECO:0000256" key="5">
    <source>
        <dbReference type="ARBA" id="ARBA00022824"/>
    </source>
</evidence>
<dbReference type="Proteomes" id="UP000002279">
    <property type="component" value="Chromosome X1"/>
</dbReference>
<evidence type="ECO:0000256" key="4">
    <source>
        <dbReference type="ARBA" id="ARBA00022737"/>
    </source>
</evidence>
<name>A0A6I8P053_ORNAN</name>
<keyword evidence="10" id="KW-1185">Reference proteome</keyword>
<gene>
    <name evidence="9" type="primary">CALR3</name>
</gene>
<evidence type="ECO:0000256" key="8">
    <source>
        <dbReference type="RuleBase" id="RU362126"/>
    </source>
</evidence>
<dbReference type="AlphaFoldDB" id="A0A6I8P053"/>
<dbReference type="GO" id="GO:0051082">
    <property type="term" value="F:unfolded protein binding"/>
    <property type="evidence" value="ECO:0007669"/>
    <property type="project" value="InterPro"/>
</dbReference>
<dbReference type="FunFam" id="2.60.120.200:FF:000339">
    <property type="entry name" value="Calreticulin 3"/>
    <property type="match status" value="1"/>
</dbReference>
<dbReference type="Bgee" id="ENSOANG00000049384">
    <property type="expression patterns" value="Expressed in testis and 6 other cell types or tissues"/>
</dbReference>
<evidence type="ECO:0000256" key="2">
    <source>
        <dbReference type="ARBA" id="ARBA00010983"/>
    </source>
</evidence>
<evidence type="ECO:0000256" key="7">
    <source>
        <dbReference type="ARBA" id="ARBA00023186"/>
    </source>
</evidence>
<evidence type="ECO:0000256" key="3">
    <source>
        <dbReference type="ARBA" id="ARBA00022729"/>
    </source>
</evidence>
<keyword evidence="7 8" id="KW-0143">Chaperone</keyword>
<dbReference type="GeneTree" id="ENSGT00950000182915"/>
<feature type="chain" id="PRO_5026378159" description="Calreticulin" evidence="8">
    <location>
        <begin position="24"/>
        <end position="259"/>
    </location>
</feature>
<keyword evidence="6" id="KW-0325">Glycoprotein</keyword>
<evidence type="ECO:0008006" key="11">
    <source>
        <dbReference type="Google" id="ProtNLM"/>
    </source>
</evidence>
<protein>
    <recommendedName>
        <fullName evidence="11">Calreticulin</fullName>
    </recommendedName>
</protein>
<dbReference type="InterPro" id="IPR018124">
    <property type="entry name" value="Calret/calnex_CS"/>
</dbReference>
<keyword evidence="3 8" id="KW-0732">Signal</keyword>
<feature type="signal peptide" evidence="8">
    <location>
        <begin position="1"/>
        <end position="23"/>
    </location>
</feature>
<reference evidence="9" key="3">
    <citation type="submission" date="2025-09" db="UniProtKB">
        <authorList>
            <consortium name="Ensembl"/>
        </authorList>
    </citation>
    <scope>IDENTIFICATION</scope>
    <source>
        <strain evidence="9">Glennie</strain>
    </source>
</reference>
<proteinExistence type="inferred from homology"/>